<dbReference type="Pfam" id="PF04898">
    <property type="entry name" value="Glu_syn_central"/>
    <property type="match status" value="1"/>
</dbReference>
<dbReference type="FunCoup" id="A0A1Y2AFF6">
    <property type="interactions" value="163"/>
</dbReference>
<dbReference type="CDD" id="cd00982">
    <property type="entry name" value="gltB_C"/>
    <property type="match status" value="1"/>
</dbReference>
<dbReference type="PANTHER" id="PTHR43100">
    <property type="entry name" value="GLUTAMATE SYNTHASE [NADPH] SMALL CHAIN"/>
    <property type="match status" value="1"/>
</dbReference>
<accession>A0A1Y2AFF6</accession>
<dbReference type="Pfam" id="PF14691">
    <property type="entry name" value="Fer4_20"/>
    <property type="match status" value="1"/>
</dbReference>
<dbReference type="FunFam" id="2.160.20.60:FF:000001">
    <property type="entry name" value="Glutamate synthase, large subunit"/>
    <property type="match status" value="1"/>
</dbReference>
<keyword evidence="13" id="KW-0315">Glutamine amidotransferase</keyword>
<dbReference type="Pfam" id="PF01493">
    <property type="entry name" value="GXGXG"/>
    <property type="match status" value="1"/>
</dbReference>
<comment type="catalytic activity">
    <reaction evidence="20">
        <text>2 L-glutamate + NAD(+) = L-glutamine + 2-oxoglutarate + NADH + H(+)</text>
        <dbReference type="Rhea" id="RHEA:13753"/>
        <dbReference type="ChEBI" id="CHEBI:15378"/>
        <dbReference type="ChEBI" id="CHEBI:16810"/>
        <dbReference type="ChEBI" id="CHEBI:29985"/>
        <dbReference type="ChEBI" id="CHEBI:57540"/>
        <dbReference type="ChEBI" id="CHEBI:57945"/>
        <dbReference type="ChEBI" id="CHEBI:58359"/>
        <dbReference type="EC" id="1.4.1.14"/>
    </reaction>
</comment>
<dbReference type="FunFam" id="3.20.20.70:FF:000031">
    <property type="entry name" value="Glutamate synthase 1 [NADH]"/>
    <property type="match status" value="1"/>
</dbReference>
<comment type="subunit">
    <text evidence="7">Homotrimer.</text>
</comment>
<reference evidence="26 27" key="1">
    <citation type="submission" date="2016-07" db="EMBL/GenBank/DDBJ databases">
        <title>Pervasive Adenine N6-methylation of Active Genes in Fungi.</title>
        <authorList>
            <consortium name="DOE Joint Genome Institute"/>
            <person name="Mondo S.J."/>
            <person name="Dannebaum R.O."/>
            <person name="Kuo R.C."/>
            <person name="Labutti K."/>
            <person name="Haridas S."/>
            <person name="Kuo A."/>
            <person name="Salamov A."/>
            <person name="Ahrendt S.R."/>
            <person name="Lipzen A."/>
            <person name="Sullivan W."/>
            <person name="Andreopoulos W.B."/>
            <person name="Clum A."/>
            <person name="Lindquist E."/>
            <person name="Daum C."/>
            <person name="Ramamoorthy G.K."/>
            <person name="Gryganskyi A."/>
            <person name="Culley D."/>
            <person name="Magnuson J.K."/>
            <person name="James T.Y."/>
            <person name="O'Malley M.A."/>
            <person name="Stajich J.E."/>
            <person name="Spatafora J.W."/>
            <person name="Visel A."/>
            <person name="Grigoriev I.V."/>
        </authorList>
    </citation>
    <scope>NUCLEOTIDE SEQUENCE [LARGE SCALE GENOMIC DNA]</scope>
    <source>
        <strain evidence="26 27">68-887.2</strain>
    </source>
</reference>
<dbReference type="SUPFAM" id="SSF69336">
    <property type="entry name" value="Alpha subunit of glutamate synthase, C-terminal domain"/>
    <property type="match status" value="1"/>
</dbReference>
<evidence type="ECO:0000256" key="19">
    <source>
        <dbReference type="ARBA" id="ARBA00024383"/>
    </source>
</evidence>
<comment type="caution">
    <text evidence="26">The sequence shown here is derived from an EMBL/GenBank/DDBJ whole genome shotgun (WGS) entry which is preliminary data.</text>
</comment>
<evidence type="ECO:0000256" key="22">
    <source>
        <dbReference type="ARBA" id="ARBA00068518"/>
    </source>
</evidence>
<dbReference type="GO" id="GO:0097054">
    <property type="term" value="P:L-glutamate biosynthetic process"/>
    <property type="evidence" value="ECO:0007669"/>
    <property type="project" value="UniProtKB-UniPathway"/>
</dbReference>
<dbReference type="PROSITE" id="PS51278">
    <property type="entry name" value="GATASE_TYPE_2"/>
    <property type="match status" value="1"/>
</dbReference>
<keyword evidence="9" id="KW-0285">Flavoprotein</keyword>
<dbReference type="FunFam" id="1.10.1060.10:FF:000006">
    <property type="entry name" value="Glutamate synthase (NADPH/NADH)"/>
    <property type="match status" value="1"/>
</dbReference>
<dbReference type="SUPFAM" id="SSF56235">
    <property type="entry name" value="N-terminal nucleophile aminohydrolases (Ntn hydrolases)"/>
    <property type="match status" value="1"/>
</dbReference>
<dbReference type="Pfam" id="PF00310">
    <property type="entry name" value="GATase_2"/>
    <property type="match status" value="1"/>
</dbReference>
<evidence type="ECO:0000256" key="9">
    <source>
        <dbReference type="ARBA" id="ARBA00022630"/>
    </source>
</evidence>
<gene>
    <name evidence="26" type="ORF">BCR39DRAFT_553886</name>
</gene>
<evidence type="ECO:0000256" key="2">
    <source>
        <dbReference type="ARBA" id="ARBA00001974"/>
    </source>
</evidence>
<comment type="similarity">
    <text evidence="6">Belongs to the glutamate synthase family.</text>
</comment>
<evidence type="ECO:0000256" key="24">
    <source>
        <dbReference type="PIRSR" id="PIRSR000187-2"/>
    </source>
</evidence>
<dbReference type="InterPro" id="IPR002932">
    <property type="entry name" value="Glu_synthdom"/>
</dbReference>
<evidence type="ECO:0000256" key="13">
    <source>
        <dbReference type="ARBA" id="ARBA00022962"/>
    </source>
</evidence>
<feature type="binding site" evidence="24">
    <location>
        <position position="1146"/>
    </location>
    <ligand>
        <name>[3Fe-4S] cluster</name>
        <dbReference type="ChEBI" id="CHEBI:21137"/>
    </ligand>
</feature>
<evidence type="ECO:0000256" key="23">
    <source>
        <dbReference type="PIRSR" id="PIRSR000187-1"/>
    </source>
</evidence>
<evidence type="ECO:0000256" key="10">
    <source>
        <dbReference type="ARBA" id="ARBA00022643"/>
    </source>
</evidence>
<dbReference type="InterPro" id="IPR028261">
    <property type="entry name" value="DPD_II"/>
</dbReference>
<comment type="cofactor">
    <cofactor evidence="2">
        <name>FAD</name>
        <dbReference type="ChEBI" id="CHEBI:57692"/>
    </cofactor>
</comment>
<dbReference type="Proteomes" id="UP000193986">
    <property type="component" value="Unassembled WGS sequence"/>
</dbReference>
<dbReference type="InterPro" id="IPR036485">
    <property type="entry name" value="Glu_synth_asu_C_sf"/>
</dbReference>
<dbReference type="SUPFAM" id="SSF51395">
    <property type="entry name" value="FMN-linked oxidoreductases"/>
    <property type="match status" value="1"/>
</dbReference>
<dbReference type="CDD" id="cd02808">
    <property type="entry name" value="GltS_FMN"/>
    <property type="match status" value="1"/>
</dbReference>
<dbReference type="InterPro" id="IPR017932">
    <property type="entry name" value="GATase_2_dom"/>
</dbReference>
<dbReference type="FunFam" id="3.60.20.10:FF:000001">
    <property type="entry name" value="Glutamate synthase, large subunit"/>
    <property type="match status" value="1"/>
</dbReference>
<evidence type="ECO:0000313" key="27">
    <source>
        <dbReference type="Proteomes" id="UP000193986"/>
    </source>
</evidence>
<keyword evidence="15" id="KW-0408">Iron</keyword>
<evidence type="ECO:0000256" key="3">
    <source>
        <dbReference type="ARBA" id="ARBA00004802"/>
    </source>
</evidence>
<keyword evidence="8" id="KW-0028">Amino-acid biosynthesis</keyword>
<dbReference type="EC" id="1.4.1.14" evidence="19"/>
<dbReference type="InParanoid" id="A0A1Y2AFF6"/>
<dbReference type="NCBIfam" id="TIGR01317">
    <property type="entry name" value="GOGAT_sm_gam"/>
    <property type="match status" value="1"/>
</dbReference>
<dbReference type="GO" id="GO:0016639">
    <property type="term" value="F:oxidoreductase activity, acting on the CH-NH2 group of donors, NAD or NADP as acceptor"/>
    <property type="evidence" value="ECO:0007669"/>
    <property type="project" value="InterPro"/>
</dbReference>
<feature type="domain" description="Glutamine amidotransferase type-2" evidence="25">
    <location>
        <begin position="2"/>
        <end position="406"/>
    </location>
</feature>
<evidence type="ECO:0000256" key="14">
    <source>
        <dbReference type="ARBA" id="ARBA00023002"/>
    </source>
</evidence>
<dbReference type="InterPro" id="IPR023753">
    <property type="entry name" value="FAD/NAD-binding_dom"/>
</dbReference>
<evidence type="ECO:0000256" key="15">
    <source>
        <dbReference type="ARBA" id="ARBA00023004"/>
    </source>
</evidence>
<evidence type="ECO:0000256" key="18">
    <source>
        <dbReference type="ARBA" id="ARBA00023291"/>
    </source>
</evidence>
<evidence type="ECO:0000256" key="5">
    <source>
        <dbReference type="ARBA" id="ARBA00004944"/>
    </source>
</evidence>
<dbReference type="GO" id="GO:0051538">
    <property type="term" value="F:3 iron, 4 sulfur cluster binding"/>
    <property type="evidence" value="ECO:0007669"/>
    <property type="project" value="UniProtKB-KW"/>
</dbReference>
<dbReference type="Gene3D" id="3.50.50.60">
    <property type="entry name" value="FAD/NAD(P)-binding domain"/>
    <property type="match status" value="2"/>
</dbReference>
<comment type="cofactor">
    <cofactor evidence="24">
        <name>[3Fe-4S] cluster</name>
        <dbReference type="ChEBI" id="CHEBI:21137"/>
    </cofactor>
    <text evidence="24">Binds 1 [3Fe-4S] cluster.</text>
</comment>
<feature type="binding site" evidence="24">
    <location>
        <position position="1152"/>
    </location>
    <ligand>
        <name>[3Fe-4S] cluster</name>
        <dbReference type="ChEBI" id="CHEBI:21137"/>
    </ligand>
</feature>
<sequence length="2129" mass="234273">MCGVGFICHIKGHANHKIVSDARSILCNMTHRGATGADARDGDGAGVMTGIPHDFFVRECQHSFSATLPAEGHYATGNLFLSLENYATQQKAVEEVAKPLGLRVLGWREVPTDNTILGPASKSKEPKIMQPFIVLEKHYGPGQESQDGSFDERFFLKQLYVLRKQATHKIGLDDGFYICSLTPSNIVYKGQLSPVQVYNYYHDLNHVLYESHFALVHSRFSTNTFPSWDRAQPMRWAAHNGEINTVRGNKNWMRAREGLLKSETFKDELQMLYPIVETGGSDSAAFDNVLELLVVNGVLTLPEAVMMLVPEAWQNNDLMEPEKKAFYQWAGCLMEPWDGPALFTFSDGRYCGANLDRNGLRPCRYVVTSDDIMVCASEVGTITIEPEKIIQKGRLKPGRMLLVDTKEGRIVDDRELKLGTARKQPFAAWIESQVLRLPEIVRRVKRHQDISVSVDDEPLSTDPKLLAFGYTIEQLNMLMLPMVQEGHEALGSMGNDAALACVSTAPRTVYDYFRQLFAQVTNPPIDPIREAIVMSLETMVGNEGNLLEMKPSQCHRLQLKSPILTIEEMMAIKHLKVSHSDWPSITIDITFDKREGLPGYRNALNRVRQEALNAVGAGFKVIILSDRETSSERVALSAALATGGVHHFLTQQKKRSEIALMIETGEAREVHHMCVLVGYGADAICPWLIMEMIMKVDKEGLSKDGQSAQKLIGNYMKATDEGMLKVLSKMGVSTLASYKGAQLFEALGIHEEVVNECFIGTASRVQGATFELLAMDAFEFHERAWPSRHITEIPGMPESGEYHYRQGSEMRVNDPVSVAQLQDAVRQKNQTAYDAYSRNSRESIKRATLRGLLEFDFEKATPVPIEQVEPWNEIVRRCVTGAMSYGSISMEAHTTLALAMNRLGGKSNTGEGGEDAERSIPIPGPGADAENGPFTHAMELKPVWDSRRSAIKQVASGRFGVTSNYLADSDELQIKMAQGAKPGEGGELPGHKVSASIGRTRHSTPGVTLVSPPPHHDIYSIEDLKQLIYDLKASNPRARVSVKLVSEVGVGIVASGVAKAKADHITISGHDGGTGAAKWTSIKYAGLPWELGLAETHQTLVLNNLRGRVTVQTDGQIRTGRDVAIATLLGAEEWGFATTPLIAMGCIMMKACHKNTCPVGIATQDPALRAKFAGQPEQVINFFYYVIEELRGIMAKLGFRTINEMIGRADYLMVDESLRTPKTAHLDLSAILKPAHLMRTDVATYRVRPQDHKLYVRLDNKFIDEAEPALQKGLPVEIDCDVVNTDRALGTTLSYHVSKRYGEAGLPRDTIHINMKGSAGQSLGAFLAPGISIELEGDANDYVGKGLSGGRLIVYPPKSSPFKAEENIIIGNVCFFGATSGQAFIRGIAAERFAVRNSGAVLVVEGTGDHGCEYMTGGRVVVLGLTGRNFAAGMSGGIAYVLDMAHNFAPKVNKNTVELGPVNDPQEVAELRAMIEDHRHYTGSEIADRVLRNFHHLLPMFVRVMPLDYKRVLDEEAERALEERKRQSVIDLIPSQTASQVDLVATGFDPILPRDANALTISTPTLVTPVGSPKREPQIVDVEDAMVDENTTKERLAKLDKTRGFMKYKRLNEAYRPPRKRVKDWKEISGRLSAPELKYQTARCMDCGIPFCQSDTGCPIANVIPKWNTMVFEDRWQDALNRLLKTNNFPEFTGRVCPAPCESACVLGINEAPVGIKSIECAIIDKGYEMGWMAPRPPPSRTGKKVAVIGSGPAGLAAADQLNRAGHFVTVYERHDRIGGLLMYGIPNMKLDKKIVQRRTDLMAAEGVNFVTNAHVGVNVDAEQIKSENDAVIIATGATWPRDLKLPNREVDGIHYAMDFLRPNTKSLLDSEHADGGYISAKGKDVIVIGGGDTGNDCIGTSVRHGAASVVNFELLPEPPAQRAVENPWPQFARIKKTDYGHAEVMAQFGGKDPREYCISTKRFVLDDEGKLKGLDTIKVEWTNVGGKWSMEEVKGSEKFYPAQLVLLALGFLGPQAECIKALSVKQDPRSNVQTPNGKYSTSVPGVFAAGDCRRGQSLIVWGIKEGRQVAEEVDEYLSGGESRLAWQGGIPKRTWHAPPIQKEIESISETASDRPSMDAETVAITAAA</sequence>
<comment type="cofactor">
    <cofactor evidence="1">
        <name>FMN</name>
        <dbReference type="ChEBI" id="CHEBI:58210"/>
    </cofactor>
</comment>
<dbReference type="InterPro" id="IPR009051">
    <property type="entry name" value="Helical_ferredxn"/>
</dbReference>
<evidence type="ECO:0000256" key="21">
    <source>
        <dbReference type="ARBA" id="ARBA00057049"/>
    </source>
</evidence>
<dbReference type="Gene3D" id="3.20.20.70">
    <property type="entry name" value="Aldolase class I"/>
    <property type="match status" value="2"/>
</dbReference>
<evidence type="ECO:0000256" key="6">
    <source>
        <dbReference type="ARBA" id="ARBA00009716"/>
    </source>
</evidence>
<dbReference type="InterPro" id="IPR002489">
    <property type="entry name" value="Glu_synth_asu_C"/>
</dbReference>
<feature type="active site" description="For GATase activity" evidence="23">
    <location>
        <position position="2"/>
    </location>
</feature>
<dbReference type="InterPro" id="IPR051394">
    <property type="entry name" value="Glutamate_Synthase"/>
</dbReference>
<keyword evidence="18 24" id="KW-0003">3Fe-4S</keyword>
<evidence type="ECO:0000256" key="20">
    <source>
        <dbReference type="ARBA" id="ARBA00048867"/>
    </source>
</evidence>
<evidence type="ECO:0000256" key="16">
    <source>
        <dbReference type="ARBA" id="ARBA00023014"/>
    </source>
</evidence>
<evidence type="ECO:0000256" key="17">
    <source>
        <dbReference type="ARBA" id="ARBA00023164"/>
    </source>
</evidence>
<dbReference type="GO" id="GO:0010181">
    <property type="term" value="F:FMN binding"/>
    <property type="evidence" value="ECO:0007669"/>
    <property type="project" value="InterPro"/>
</dbReference>
<evidence type="ECO:0000256" key="7">
    <source>
        <dbReference type="ARBA" id="ARBA00011233"/>
    </source>
</evidence>
<evidence type="ECO:0000256" key="11">
    <source>
        <dbReference type="ARBA" id="ARBA00022723"/>
    </source>
</evidence>
<dbReference type="InterPro" id="IPR029055">
    <property type="entry name" value="Ntn_hydrolases_N"/>
</dbReference>
<evidence type="ECO:0000256" key="12">
    <source>
        <dbReference type="ARBA" id="ARBA00022827"/>
    </source>
</evidence>
<dbReference type="InterPro" id="IPR006005">
    <property type="entry name" value="Glut_synth_ssu1"/>
</dbReference>
<dbReference type="Pfam" id="PF01645">
    <property type="entry name" value="Glu_synthase"/>
    <property type="match status" value="1"/>
</dbReference>
<keyword evidence="27" id="KW-1185">Reference proteome</keyword>
<evidence type="ECO:0000256" key="4">
    <source>
        <dbReference type="ARBA" id="ARBA00004909"/>
    </source>
</evidence>
<dbReference type="FunFam" id="3.40.50.720:FF:000113">
    <property type="entry name" value="Glutamate synthase [NADH], amyloplastic"/>
    <property type="match status" value="1"/>
</dbReference>
<evidence type="ECO:0000256" key="1">
    <source>
        <dbReference type="ARBA" id="ARBA00001917"/>
    </source>
</evidence>
<proteinExistence type="inferred from homology"/>
<dbReference type="GO" id="GO:0050660">
    <property type="term" value="F:flavin adenine dinucleotide binding"/>
    <property type="evidence" value="ECO:0007669"/>
    <property type="project" value="InterPro"/>
</dbReference>
<dbReference type="EMBL" id="MCFC01000113">
    <property type="protein sequence ID" value="ORY21338.1"/>
    <property type="molecule type" value="Genomic_DNA"/>
</dbReference>
<dbReference type="STRING" id="71784.A0A1Y2AFF6"/>
<dbReference type="Gene3D" id="2.160.20.60">
    <property type="entry name" value="Glutamate synthase, alpha subunit, C-terminal domain"/>
    <property type="match status" value="1"/>
</dbReference>
<feature type="binding site" evidence="24">
    <location>
        <position position="1157"/>
    </location>
    <ligand>
        <name>[3Fe-4S] cluster</name>
        <dbReference type="ChEBI" id="CHEBI:21137"/>
    </ligand>
</feature>
<evidence type="ECO:0000259" key="25">
    <source>
        <dbReference type="PROSITE" id="PS51278"/>
    </source>
</evidence>
<keyword evidence="11" id="KW-0479">Metal-binding</keyword>
<dbReference type="FunFam" id="3.20.20.70:FF:000017">
    <property type="entry name" value="Glutamate synthase [NADH], amyloplastic"/>
    <property type="match status" value="1"/>
</dbReference>
<dbReference type="Gene3D" id="3.60.20.10">
    <property type="entry name" value="Glutamine Phosphoribosylpyrophosphate, subunit 1, domain 1"/>
    <property type="match status" value="1"/>
</dbReference>
<dbReference type="InterPro" id="IPR013785">
    <property type="entry name" value="Aldolase_TIM"/>
</dbReference>
<comment type="pathway">
    <text evidence="4">Nitrogen metabolism.</text>
</comment>
<dbReference type="GO" id="GO:0019676">
    <property type="term" value="P:ammonia assimilation cycle"/>
    <property type="evidence" value="ECO:0007669"/>
    <property type="project" value="UniProtKB-ARBA"/>
</dbReference>
<keyword evidence="10" id="KW-0288">FMN</keyword>
<dbReference type="PANTHER" id="PTHR43100:SF1">
    <property type="entry name" value="GLUTAMATE SYNTHASE [NADPH] SMALL CHAIN"/>
    <property type="match status" value="1"/>
</dbReference>
<dbReference type="GO" id="GO:0005506">
    <property type="term" value="F:iron ion binding"/>
    <property type="evidence" value="ECO:0007669"/>
    <property type="project" value="InterPro"/>
</dbReference>
<protein>
    <recommendedName>
        <fullName evidence="22">Glutamate synthase [NADH]</fullName>
        <ecNumber evidence="19">1.4.1.14</ecNumber>
    </recommendedName>
</protein>
<keyword evidence="17" id="KW-0314">Glutamate biosynthesis</keyword>
<dbReference type="FunFam" id="3.50.50.60:FF:000022">
    <property type="entry name" value="Glutamate synthase [NADH], amyloplastic"/>
    <property type="match status" value="1"/>
</dbReference>
<dbReference type="GO" id="GO:0016040">
    <property type="term" value="F:glutamate synthase (NADH) activity"/>
    <property type="evidence" value="ECO:0007669"/>
    <property type="project" value="UniProtKB-EC"/>
</dbReference>
<dbReference type="CDD" id="cd00713">
    <property type="entry name" value="GltS"/>
    <property type="match status" value="1"/>
</dbReference>
<dbReference type="Gene3D" id="1.10.1060.10">
    <property type="entry name" value="Alpha-helical ferredoxin"/>
    <property type="match status" value="1"/>
</dbReference>
<dbReference type="InterPro" id="IPR006982">
    <property type="entry name" value="Glu_synth_centr_N"/>
</dbReference>
<organism evidence="26 27">
    <name type="scientific">Naematelia encephala</name>
    <dbReference type="NCBI Taxonomy" id="71784"/>
    <lineage>
        <taxon>Eukaryota</taxon>
        <taxon>Fungi</taxon>
        <taxon>Dikarya</taxon>
        <taxon>Basidiomycota</taxon>
        <taxon>Agaricomycotina</taxon>
        <taxon>Tremellomycetes</taxon>
        <taxon>Tremellales</taxon>
        <taxon>Naemateliaceae</taxon>
        <taxon>Naematelia</taxon>
    </lineage>
</organism>
<dbReference type="OrthoDB" id="4327079at2759"/>
<evidence type="ECO:0000256" key="8">
    <source>
        <dbReference type="ARBA" id="ARBA00022605"/>
    </source>
</evidence>
<dbReference type="SUPFAM" id="SSF51971">
    <property type="entry name" value="Nucleotide-binding domain"/>
    <property type="match status" value="1"/>
</dbReference>
<dbReference type="NCBIfam" id="NF008730">
    <property type="entry name" value="PRK11750.1"/>
    <property type="match status" value="1"/>
</dbReference>
<keyword evidence="12" id="KW-0274">FAD</keyword>
<name>A0A1Y2AFF6_9TREE</name>
<dbReference type="InterPro" id="IPR036188">
    <property type="entry name" value="FAD/NAD-bd_sf"/>
</dbReference>
<dbReference type="UniPathway" id="UPA00045"/>
<dbReference type="InterPro" id="IPR012220">
    <property type="entry name" value="Glu_synth_euk"/>
</dbReference>
<dbReference type="Pfam" id="PF07992">
    <property type="entry name" value="Pyr_redox_2"/>
    <property type="match status" value="1"/>
</dbReference>
<comment type="pathway">
    <text evidence="3">Energy metabolism; nitrogen metabolism.</text>
</comment>
<dbReference type="PRINTS" id="PR00419">
    <property type="entry name" value="ADXRDTASE"/>
</dbReference>
<keyword evidence="14" id="KW-0560">Oxidoreductase</keyword>
<evidence type="ECO:0000313" key="26">
    <source>
        <dbReference type="EMBL" id="ORY21338.1"/>
    </source>
</evidence>
<dbReference type="SUPFAM" id="SSF46548">
    <property type="entry name" value="alpha-helical ferredoxin"/>
    <property type="match status" value="1"/>
</dbReference>
<comment type="pathway">
    <text evidence="5">Amino-acid biosynthesis; L-glutamate biosynthesis via GLT pathway; L-glutamate from 2-oxoglutarate and L-glutamine (NAD(+) route): step 1/1.</text>
</comment>
<dbReference type="PIRSF" id="PIRSF000187">
    <property type="entry name" value="GOGAT"/>
    <property type="match status" value="1"/>
</dbReference>
<keyword evidence="16 24" id="KW-0411">Iron-sulfur</keyword>
<comment type="function">
    <text evidence="21">Forms L-glutamate from L-glutamine and 2-oxoglutarate. Represents an alternative pathway to L-glutamate dehydrogenase for the biosynthesis of L-glutamate. Participates with glutamine synthetase in ammonia assimilation processes. The enzyme is specific for NADH, L-glutamine and 2-oxoglutarate.</text>
</comment>
<dbReference type="UniPathway" id="UPA00634">
    <property type="reaction ID" value="UER00690"/>
</dbReference>